<comment type="subunit">
    <text evidence="4">Homodimer or homotetramer.</text>
</comment>
<gene>
    <name evidence="4" type="primary">speE</name>
    <name evidence="7" type="ORF">ACE1B6_00505</name>
</gene>
<organism evidence="7 8">
    <name type="scientific">Floridaenema fluviatile BLCC-F154</name>
    <dbReference type="NCBI Taxonomy" id="3153640"/>
    <lineage>
        <taxon>Bacteria</taxon>
        <taxon>Bacillati</taxon>
        <taxon>Cyanobacteriota</taxon>
        <taxon>Cyanophyceae</taxon>
        <taxon>Oscillatoriophycideae</taxon>
        <taxon>Aerosakkonematales</taxon>
        <taxon>Aerosakkonemataceae</taxon>
        <taxon>Floridanema</taxon>
        <taxon>Floridanema fluviatile</taxon>
    </lineage>
</organism>
<feature type="binding site" evidence="4">
    <location>
        <begin position="113"/>
        <end position="114"/>
    </location>
    <ligand>
        <name>S-methyl-5'-thioadenosine</name>
        <dbReference type="ChEBI" id="CHEBI:17509"/>
    </ligand>
</feature>
<dbReference type="EMBL" id="JBHFNS010000012">
    <property type="protein sequence ID" value="MFB2933737.1"/>
    <property type="molecule type" value="Genomic_DNA"/>
</dbReference>
<dbReference type="SUPFAM" id="SSF53335">
    <property type="entry name" value="S-adenosyl-L-methionine-dependent methyltransferases"/>
    <property type="match status" value="1"/>
</dbReference>
<evidence type="ECO:0000256" key="2">
    <source>
        <dbReference type="ARBA" id="ARBA00022679"/>
    </source>
</evidence>
<evidence type="ECO:0000256" key="5">
    <source>
        <dbReference type="PROSITE-ProRule" id="PRU00354"/>
    </source>
</evidence>
<dbReference type="HAMAP" id="MF_00198">
    <property type="entry name" value="Spermidine_synth"/>
    <property type="match status" value="1"/>
</dbReference>
<sequence length="483" mass="54601">MASLFVEQQADGIAFYINGDLQFDSADEAIYHEYLVIPAIALAKLRFPDTELRVLICGGGDGLAVREVLKFSEVSHVDLVDYDSEVLELGNTIFKPFNAGSLTSDRLTIYIQDARDFIREVPTGLYHVIIADFTYPTNAEDTKVYSLEWFQQVNLALENGGIFCTNGVSPETRTAGFWCLYQTLLAAELMAKPLQLNIPSFQRLGYGNWGFFLTSQISIEAAELEKITFPENLRVINRKKLLAAFWFDSAIANIRHQVTINSLQFPELFYYLLNPSFQLEKTDNSKVNFLEIYEVSNGKIGQRNWLQLESTAKAWLEHFTTTQNLGKNPPDLNRLLPIQHRYHSPAMQREWLGYLQQLLVEIDLNKLMKSTLSRVQELPPHIARDLRNLSEKIRSGQPLTNLSPSTTQFLMLLSVTLLMANLVAPDTVFAKGYYGGSSGDYDSSDPIILSDRQSLGLQLMFWGAGFLVWLGLTFLSDSNSNDD</sequence>
<evidence type="ECO:0000259" key="6">
    <source>
        <dbReference type="PROSITE" id="PS51006"/>
    </source>
</evidence>
<dbReference type="InterPro" id="IPR030374">
    <property type="entry name" value="PABS"/>
</dbReference>
<feature type="domain" description="PABS" evidence="6">
    <location>
        <begin position="1"/>
        <end position="216"/>
    </location>
</feature>
<keyword evidence="4" id="KW-0745">Spermidine biosynthesis</keyword>
<evidence type="ECO:0000313" key="8">
    <source>
        <dbReference type="Proteomes" id="UP001576776"/>
    </source>
</evidence>
<evidence type="ECO:0000313" key="7">
    <source>
        <dbReference type="EMBL" id="MFB2933737.1"/>
    </source>
</evidence>
<feature type="binding site" evidence="4">
    <location>
        <position position="61"/>
    </location>
    <ligand>
        <name>spermidine</name>
        <dbReference type="ChEBI" id="CHEBI:57834"/>
    </ligand>
</feature>
<dbReference type="Proteomes" id="UP001576776">
    <property type="component" value="Unassembled WGS sequence"/>
</dbReference>
<feature type="active site" description="Proton acceptor" evidence="4 5">
    <location>
        <position position="132"/>
    </location>
</feature>
<keyword evidence="3 4" id="KW-0620">Polyamine biosynthesis</keyword>
<dbReference type="InterPro" id="IPR001045">
    <property type="entry name" value="Spermi_synthase"/>
</dbReference>
<accession>A0ABV4Y4S8</accession>
<dbReference type="PANTHER" id="PTHR43317">
    <property type="entry name" value="THERMOSPERMINE SYNTHASE ACAULIS5"/>
    <property type="match status" value="1"/>
</dbReference>
<keyword evidence="2 4" id="KW-0808">Transferase</keyword>
<dbReference type="InterPro" id="IPR029063">
    <property type="entry name" value="SAM-dependent_MTases_sf"/>
</dbReference>
<reference evidence="7 8" key="1">
    <citation type="submission" date="2024-09" db="EMBL/GenBank/DDBJ databases">
        <title>Floridaenema gen nov. (Aerosakkonemataceae, Aerosakkonematales ord. nov., Cyanobacteria) from benthic tropical and subtropical fresh waters, with the description of four new species.</title>
        <authorList>
            <person name="Moretto J.A."/>
            <person name="Berthold D.E."/>
            <person name="Lefler F.W."/>
            <person name="Huang I.-S."/>
            <person name="Laughinghouse H. IV."/>
        </authorList>
    </citation>
    <scope>NUCLEOTIDE SEQUENCE [LARGE SCALE GENOMIC DNA]</scope>
    <source>
        <strain evidence="7 8">BLCC-F154</strain>
    </source>
</reference>
<proteinExistence type="inferred from homology"/>
<protein>
    <recommendedName>
        <fullName evidence="4">Polyamine aminopropyltransferase</fullName>
    </recommendedName>
    <alternativeName>
        <fullName evidence="4">Putrescine aminopropyltransferase</fullName>
        <shortName evidence="4">PAPT</shortName>
    </alternativeName>
    <alternativeName>
        <fullName evidence="4">Spermidine synthase</fullName>
        <shortName evidence="4">SPDS</shortName>
        <shortName evidence="4">SPDSY</shortName>
        <ecNumber evidence="4">2.5.1.16</ecNumber>
    </alternativeName>
</protein>
<comment type="catalytic activity">
    <reaction evidence="4">
        <text>S-adenosyl 3-(methylsulfanyl)propylamine + putrescine = S-methyl-5'-thioadenosine + spermidine + H(+)</text>
        <dbReference type="Rhea" id="RHEA:12721"/>
        <dbReference type="ChEBI" id="CHEBI:15378"/>
        <dbReference type="ChEBI" id="CHEBI:17509"/>
        <dbReference type="ChEBI" id="CHEBI:57443"/>
        <dbReference type="ChEBI" id="CHEBI:57834"/>
        <dbReference type="ChEBI" id="CHEBI:326268"/>
        <dbReference type="EC" id="2.5.1.16"/>
    </reaction>
</comment>
<dbReference type="PANTHER" id="PTHR43317:SF1">
    <property type="entry name" value="THERMOSPERMINE SYNTHASE ACAULIS5"/>
    <property type="match status" value="1"/>
</dbReference>
<comment type="similarity">
    <text evidence="1 4">Belongs to the spermidine/spermine synthase family.</text>
</comment>
<keyword evidence="8" id="KW-1185">Reference proteome</keyword>
<dbReference type="PROSITE" id="PS51006">
    <property type="entry name" value="PABS_2"/>
    <property type="match status" value="1"/>
</dbReference>
<comment type="function">
    <text evidence="4">Catalyzes the irreversible transfer of a propylamine group from the amino donor S-adenosylmethioninamine (decarboxy-AdoMet) to putrescine (1,4-diaminobutane) to yield spermidine.</text>
</comment>
<comment type="caution">
    <text evidence="4">Lacks conserved residue(s) required for the propagation of feature annotation.</text>
</comment>
<evidence type="ECO:0000256" key="1">
    <source>
        <dbReference type="ARBA" id="ARBA00007867"/>
    </source>
</evidence>
<dbReference type="Gene3D" id="3.40.50.150">
    <property type="entry name" value="Vaccinia Virus protein VP39"/>
    <property type="match status" value="1"/>
</dbReference>
<comment type="pathway">
    <text evidence="4">Amine and polyamine biosynthesis; spermidine biosynthesis; spermidine from putrescine: step 1/1.</text>
</comment>
<feature type="binding site" evidence="4">
    <location>
        <position position="32"/>
    </location>
    <ligand>
        <name>spermidine</name>
        <dbReference type="ChEBI" id="CHEBI:57834"/>
    </ligand>
</feature>
<dbReference type="EC" id="2.5.1.16" evidence="4"/>
<name>A0ABV4Y4S8_9CYAN</name>
<dbReference type="Pfam" id="PF01564">
    <property type="entry name" value="Spermine_synth"/>
    <property type="match status" value="1"/>
</dbReference>
<dbReference type="RefSeq" id="WP_413255273.1">
    <property type="nucleotide sequence ID" value="NZ_JBHFNS010000012.1"/>
</dbReference>
<comment type="caution">
    <text evidence="7">The sequence shown here is derived from an EMBL/GenBank/DDBJ whole genome shotgun (WGS) entry which is preliminary data.</text>
</comment>
<feature type="binding site" evidence="4">
    <location>
        <position position="81"/>
    </location>
    <ligand>
        <name>S-methyl-5'-thioadenosine</name>
        <dbReference type="ChEBI" id="CHEBI:17509"/>
    </ligand>
</feature>
<evidence type="ECO:0000256" key="3">
    <source>
        <dbReference type="ARBA" id="ARBA00023115"/>
    </source>
</evidence>
<evidence type="ECO:0000256" key="4">
    <source>
        <dbReference type="HAMAP-Rule" id="MF_00198"/>
    </source>
</evidence>